<sequence>MQYQYNEEQSQFKDMLRKFVQDKYGYDCHLALCKSEQGYSEEHWQQFAELGLLGLPFSENVGGLGVDSGFLMAIAEEFGRGLVLEPYIATVVLAGGLLAKADNSDLSNVLLPKLVAGDLKLCLAWEERASRGNPLDVNATATRSHIGDNLLINGEKCVVLGASSADKLIVTAVAEDGGLNAYLIDCDAVGLHVQAQTLADGQRAGQIRFCNVEISADAALFSDGKAAATLQETLHEALLVMAADGLGAMDQLLALSLDYCKTRQQFGVPIATFQTLQHRLSDMMIACEKTRSLLWAAFQVQGSSEFGERVAMLKAQIGSAGRYVGQQAVQLHGGIGMTEELSVGAYFKRLTVLDLLCGNRDYQLNYLAQRQTQLTVDAA</sequence>
<evidence type="ECO:0000256" key="5">
    <source>
        <dbReference type="ARBA" id="ARBA00023002"/>
    </source>
</evidence>
<evidence type="ECO:0000256" key="2">
    <source>
        <dbReference type="ARBA" id="ARBA00009347"/>
    </source>
</evidence>
<dbReference type="InterPro" id="IPR013786">
    <property type="entry name" value="AcylCoA_DH/ox_N"/>
</dbReference>
<dbReference type="GO" id="GO:0050660">
    <property type="term" value="F:flavin adenine dinucleotide binding"/>
    <property type="evidence" value="ECO:0007669"/>
    <property type="project" value="InterPro"/>
</dbReference>
<dbReference type="Gene3D" id="1.10.540.10">
    <property type="entry name" value="Acyl-CoA dehydrogenase/oxidase, N-terminal domain"/>
    <property type="match status" value="1"/>
</dbReference>
<comment type="caution">
    <text evidence="8">The sequence shown here is derived from an EMBL/GenBank/DDBJ whole genome shotgun (WGS) entry which is preliminary data.</text>
</comment>
<dbReference type="CDD" id="cd00567">
    <property type="entry name" value="ACAD"/>
    <property type="match status" value="1"/>
</dbReference>
<dbReference type="InterPro" id="IPR009100">
    <property type="entry name" value="AcylCoA_DH/oxidase_NM_dom_sf"/>
</dbReference>
<comment type="cofactor">
    <cofactor evidence="1">
        <name>FAD</name>
        <dbReference type="ChEBI" id="CHEBI:57692"/>
    </cofactor>
</comment>
<name>A0A840QZT5_9GAMM</name>
<protein>
    <submittedName>
        <fullName evidence="8">Alkylation response protein AidB-like acyl-CoA dehydrogenase</fullName>
    </submittedName>
</protein>
<proteinExistence type="inferred from homology"/>
<evidence type="ECO:0000259" key="6">
    <source>
        <dbReference type="Pfam" id="PF00441"/>
    </source>
</evidence>
<feature type="domain" description="Acyl-CoA dehydrogenase/oxidase C-terminal" evidence="6">
    <location>
        <begin position="230"/>
        <end position="370"/>
    </location>
</feature>
<evidence type="ECO:0000256" key="3">
    <source>
        <dbReference type="ARBA" id="ARBA00022630"/>
    </source>
</evidence>
<dbReference type="SUPFAM" id="SSF56645">
    <property type="entry name" value="Acyl-CoA dehydrogenase NM domain-like"/>
    <property type="match status" value="1"/>
</dbReference>
<reference evidence="8 9" key="1">
    <citation type="submission" date="2020-08" db="EMBL/GenBank/DDBJ databases">
        <title>Genomic Encyclopedia of Type Strains, Phase IV (KMG-IV): sequencing the most valuable type-strain genomes for metagenomic binning, comparative biology and taxonomic classification.</title>
        <authorList>
            <person name="Goeker M."/>
        </authorList>
    </citation>
    <scope>NUCLEOTIDE SEQUENCE [LARGE SCALE GENOMIC DNA]</scope>
    <source>
        <strain evidence="8 9">DSM 25701</strain>
    </source>
</reference>
<feature type="domain" description="Acyl-CoA dehydrogenase/oxidase N-terminal" evidence="7">
    <location>
        <begin position="6"/>
        <end position="118"/>
    </location>
</feature>
<keyword evidence="9" id="KW-1185">Reference proteome</keyword>
<dbReference type="InterPro" id="IPR037069">
    <property type="entry name" value="AcylCoA_DH/ox_N_sf"/>
</dbReference>
<evidence type="ECO:0000313" key="9">
    <source>
        <dbReference type="Proteomes" id="UP000536640"/>
    </source>
</evidence>
<keyword evidence="4" id="KW-0274">FAD</keyword>
<evidence type="ECO:0000256" key="4">
    <source>
        <dbReference type="ARBA" id="ARBA00022827"/>
    </source>
</evidence>
<dbReference type="AlphaFoldDB" id="A0A840QZT5"/>
<dbReference type="RefSeq" id="WP_184460748.1">
    <property type="nucleotide sequence ID" value="NZ_JACHHW010000001.1"/>
</dbReference>
<dbReference type="EMBL" id="JACHHW010000001">
    <property type="protein sequence ID" value="MBB5185913.1"/>
    <property type="molecule type" value="Genomic_DNA"/>
</dbReference>
<keyword evidence="5" id="KW-0560">Oxidoreductase</keyword>
<accession>A0A840QZT5</accession>
<evidence type="ECO:0000256" key="1">
    <source>
        <dbReference type="ARBA" id="ARBA00001974"/>
    </source>
</evidence>
<dbReference type="InterPro" id="IPR009075">
    <property type="entry name" value="AcylCo_DH/oxidase_C"/>
</dbReference>
<gene>
    <name evidence="8" type="ORF">HNQ57_000172</name>
</gene>
<dbReference type="Gene3D" id="1.20.140.10">
    <property type="entry name" value="Butyryl-CoA Dehydrogenase, subunit A, domain 3"/>
    <property type="match status" value="1"/>
</dbReference>
<dbReference type="Proteomes" id="UP000536640">
    <property type="component" value="Unassembled WGS sequence"/>
</dbReference>
<evidence type="ECO:0000259" key="7">
    <source>
        <dbReference type="Pfam" id="PF02771"/>
    </source>
</evidence>
<dbReference type="Pfam" id="PF00441">
    <property type="entry name" value="Acyl-CoA_dh_1"/>
    <property type="match status" value="1"/>
</dbReference>
<dbReference type="Pfam" id="PF02771">
    <property type="entry name" value="Acyl-CoA_dh_N"/>
    <property type="match status" value="1"/>
</dbReference>
<dbReference type="InterPro" id="IPR046373">
    <property type="entry name" value="Acyl-CoA_Oxase/DH_mid-dom_sf"/>
</dbReference>
<dbReference type="SUPFAM" id="SSF47203">
    <property type="entry name" value="Acyl-CoA dehydrogenase C-terminal domain-like"/>
    <property type="match status" value="1"/>
</dbReference>
<dbReference type="Gene3D" id="2.40.110.10">
    <property type="entry name" value="Butyryl-CoA Dehydrogenase, subunit A, domain 2"/>
    <property type="match status" value="1"/>
</dbReference>
<comment type="similarity">
    <text evidence="2">Belongs to the acyl-CoA dehydrogenase family.</text>
</comment>
<dbReference type="PANTHER" id="PTHR43884:SF20">
    <property type="entry name" value="ACYL-COA DEHYDROGENASE FADE28"/>
    <property type="match status" value="1"/>
</dbReference>
<dbReference type="GO" id="GO:0003995">
    <property type="term" value="F:acyl-CoA dehydrogenase activity"/>
    <property type="evidence" value="ECO:0007669"/>
    <property type="project" value="TreeGrafter"/>
</dbReference>
<organism evidence="8 9">
    <name type="scientific">Zhongshania antarctica</name>
    <dbReference type="NCBI Taxonomy" id="641702"/>
    <lineage>
        <taxon>Bacteria</taxon>
        <taxon>Pseudomonadati</taxon>
        <taxon>Pseudomonadota</taxon>
        <taxon>Gammaproteobacteria</taxon>
        <taxon>Cellvibrionales</taxon>
        <taxon>Spongiibacteraceae</taxon>
        <taxon>Zhongshania</taxon>
    </lineage>
</organism>
<dbReference type="InterPro" id="IPR036250">
    <property type="entry name" value="AcylCo_DH-like_C"/>
</dbReference>
<dbReference type="PANTHER" id="PTHR43884">
    <property type="entry name" value="ACYL-COA DEHYDROGENASE"/>
    <property type="match status" value="1"/>
</dbReference>
<evidence type="ECO:0000313" key="8">
    <source>
        <dbReference type="EMBL" id="MBB5185913.1"/>
    </source>
</evidence>
<keyword evidence="3" id="KW-0285">Flavoprotein</keyword>